<name>A0A8S1VKC0_9CILI</name>
<feature type="region of interest" description="Disordered" evidence="6">
    <location>
        <begin position="474"/>
        <end position="884"/>
    </location>
</feature>
<feature type="compositionally biased region" description="Pro residues" evidence="6">
    <location>
        <begin position="559"/>
        <end position="574"/>
    </location>
</feature>
<accession>A0A8S1VKC0</accession>
<feature type="transmembrane region" description="Helical" evidence="7">
    <location>
        <begin position="20"/>
        <end position="39"/>
    </location>
</feature>
<proteinExistence type="predicted"/>
<keyword evidence="2" id="KW-0813">Transport</keyword>
<feature type="compositionally biased region" description="Polar residues" evidence="6">
    <location>
        <begin position="872"/>
        <end position="884"/>
    </location>
</feature>
<feature type="compositionally biased region" description="Basic and acidic residues" evidence="6">
    <location>
        <begin position="730"/>
        <end position="740"/>
    </location>
</feature>
<feature type="transmembrane region" description="Helical" evidence="7">
    <location>
        <begin position="150"/>
        <end position="169"/>
    </location>
</feature>
<dbReference type="Proteomes" id="UP000689195">
    <property type="component" value="Unassembled WGS sequence"/>
</dbReference>
<feature type="transmembrane region" description="Helical" evidence="7">
    <location>
        <begin position="426"/>
        <end position="445"/>
    </location>
</feature>
<evidence type="ECO:0000256" key="4">
    <source>
        <dbReference type="ARBA" id="ARBA00022989"/>
    </source>
</evidence>
<evidence type="ECO:0000256" key="7">
    <source>
        <dbReference type="SAM" id="Phobius"/>
    </source>
</evidence>
<dbReference type="PANTHER" id="PTHR43385">
    <property type="entry name" value="RIBOFLAVIN TRANSPORTER RIBJ"/>
    <property type="match status" value="1"/>
</dbReference>
<feature type="transmembrane region" description="Helical" evidence="7">
    <location>
        <begin position="343"/>
        <end position="360"/>
    </location>
</feature>
<feature type="transmembrane region" description="Helical" evidence="7">
    <location>
        <begin position="88"/>
        <end position="109"/>
    </location>
</feature>
<feature type="transmembrane region" description="Helical" evidence="7">
    <location>
        <begin position="200"/>
        <end position="218"/>
    </location>
</feature>
<comment type="caution">
    <text evidence="8">The sequence shown here is derived from an EMBL/GenBank/DDBJ whole genome shotgun (WGS) entry which is preliminary data.</text>
</comment>
<feature type="transmembrane region" description="Helical" evidence="7">
    <location>
        <begin position="115"/>
        <end position="138"/>
    </location>
</feature>
<evidence type="ECO:0000256" key="1">
    <source>
        <dbReference type="ARBA" id="ARBA00004141"/>
    </source>
</evidence>
<evidence type="ECO:0000256" key="2">
    <source>
        <dbReference type="ARBA" id="ARBA00022448"/>
    </source>
</evidence>
<feature type="compositionally biased region" description="Low complexity" evidence="6">
    <location>
        <begin position="815"/>
        <end position="824"/>
    </location>
</feature>
<reference evidence="8" key="1">
    <citation type="submission" date="2021-01" db="EMBL/GenBank/DDBJ databases">
        <authorList>
            <consortium name="Genoscope - CEA"/>
            <person name="William W."/>
        </authorList>
    </citation>
    <scope>NUCLEOTIDE SEQUENCE</scope>
</reference>
<feature type="transmembrane region" description="Helical" evidence="7">
    <location>
        <begin position="274"/>
        <end position="292"/>
    </location>
</feature>
<feature type="compositionally biased region" description="Basic and acidic residues" evidence="6">
    <location>
        <begin position="676"/>
        <end position="696"/>
    </location>
</feature>
<feature type="compositionally biased region" description="Basic and acidic residues" evidence="6">
    <location>
        <begin position="475"/>
        <end position="487"/>
    </location>
</feature>
<evidence type="ECO:0000256" key="3">
    <source>
        <dbReference type="ARBA" id="ARBA00022692"/>
    </source>
</evidence>
<dbReference type="EMBL" id="CAJJDO010000068">
    <property type="protein sequence ID" value="CAD8177774.1"/>
    <property type="molecule type" value="Genomic_DNA"/>
</dbReference>
<evidence type="ECO:0000313" key="9">
    <source>
        <dbReference type="Proteomes" id="UP000689195"/>
    </source>
</evidence>
<dbReference type="InterPro" id="IPR052983">
    <property type="entry name" value="MFS_Riboflavin_Transporter"/>
</dbReference>
<dbReference type="CDD" id="cd06174">
    <property type="entry name" value="MFS"/>
    <property type="match status" value="1"/>
</dbReference>
<feature type="transmembrane region" description="Helical" evidence="7">
    <location>
        <begin position="59"/>
        <end position="76"/>
    </location>
</feature>
<feature type="compositionally biased region" description="Basic and acidic residues" evidence="6">
    <location>
        <begin position="648"/>
        <end position="666"/>
    </location>
</feature>
<feature type="transmembrane region" description="Helical" evidence="7">
    <location>
        <begin position="391"/>
        <end position="414"/>
    </location>
</feature>
<feature type="compositionally biased region" description="Basic and acidic residues" evidence="6">
    <location>
        <begin position="498"/>
        <end position="514"/>
    </location>
</feature>
<sequence>MNPNYREILKQIMDFKQEGIRVLISGLLVKLIIGLFFAWPILQSYHEILIGYKDLNHQYFLYISYALMIFIMNLFIPHTDFFLKKLGPQALICIFVCLIGMSFMLMAIFDQYWIIHLLLQLFVIAPSIGILYSTPFLTTWRYFVKQKQHLNSIFQIFIGLGAFFALLIFESNQANQLELYFDNDQYFCGECFNLQTRRSLRGLTIWAFILGIIAALLVKQPDGDIADSVVDYDLLAFAHLDLKQQQHSQHSANENDQSFDQPITFTQSLSTKPFQIMSILVVSSSLLPYLIFCQYQRIQSALGVSYTKSCTSFQISILFYGFMRLAYNYFISDLPYKLVIKRLGQTNMLLILVFVASLWFNNTILINVMCSIYTVSLAILFSVISSSIPKIFGSMASQGVFSFMLAIMGLSAIISNKHKNDVILLFHQSISWLNVCVSSFQMILLKYIKQFQNQILTDYNIYYSKLMYYTPSRPADNDKYPSRHDKPPGQNPQYLQKLPEDPRRVDDYQGRPQERPPPQRKPLYQEQGPERGPLPPRHLDRPLDRPQPPYGNMPRGFERPPPGINPQFPPPPPERFNHPPYDQGYPDDRYYRPISAPYGSPYGPRQQPYGEPSPQDLRGPAKAYDPRRVGPPQDFRGPPEYRGQPPPDFRDGPPEFRGMHPPEYRRMPPPSYQGAEYKRRMQEPMGYRDDYNRDIPSRGGPPPGPPIDFRGGPPPDHRGPPLEYRGGPPPDHRGGPHQEYRGLPPPDFRGGPHPDFRKPPPPPDYRGIPPPEYRGMPPANYRGPPPPEYGRGMDPRGMPPQEFRGQPPPGEYRRQGGYPQRGGPSNEFYRGEYPPQYPRGGDQLQRGGPGGRDFEPRRPLSPQAQRRDHGYNQFSSPQQRIKQA</sequence>
<comment type="subcellular location">
    <subcellularLocation>
        <location evidence="1">Membrane</location>
        <topology evidence="1">Multi-pass membrane protein</topology>
    </subcellularLocation>
</comment>
<feature type="compositionally biased region" description="Pro residues" evidence="6">
    <location>
        <begin position="759"/>
        <end position="772"/>
    </location>
</feature>
<keyword evidence="9" id="KW-1185">Reference proteome</keyword>
<keyword evidence="4 7" id="KW-1133">Transmembrane helix</keyword>
<evidence type="ECO:0000256" key="5">
    <source>
        <dbReference type="ARBA" id="ARBA00023136"/>
    </source>
</evidence>
<dbReference type="GO" id="GO:0016020">
    <property type="term" value="C:membrane"/>
    <property type="evidence" value="ECO:0007669"/>
    <property type="project" value="UniProtKB-SubCell"/>
</dbReference>
<evidence type="ECO:0000313" key="8">
    <source>
        <dbReference type="EMBL" id="CAD8177774.1"/>
    </source>
</evidence>
<keyword evidence="3 7" id="KW-0812">Transmembrane</keyword>
<organism evidence="8 9">
    <name type="scientific">Paramecium pentaurelia</name>
    <dbReference type="NCBI Taxonomy" id="43138"/>
    <lineage>
        <taxon>Eukaryota</taxon>
        <taxon>Sar</taxon>
        <taxon>Alveolata</taxon>
        <taxon>Ciliophora</taxon>
        <taxon>Intramacronucleata</taxon>
        <taxon>Oligohymenophorea</taxon>
        <taxon>Peniculida</taxon>
        <taxon>Parameciidae</taxon>
        <taxon>Paramecium</taxon>
    </lineage>
</organism>
<protein>
    <submittedName>
        <fullName evidence="8">Uncharacterized protein</fullName>
    </submittedName>
</protein>
<feature type="transmembrane region" description="Helical" evidence="7">
    <location>
        <begin position="312"/>
        <end position="331"/>
    </location>
</feature>
<evidence type="ECO:0000256" key="6">
    <source>
        <dbReference type="SAM" id="MobiDB-lite"/>
    </source>
</evidence>
<keyword evidence="5 7" id="KW-0472">Membrane</keyword>
<dbReference type="PANTHER" id="PTHR43385:SF1">
    <property type="entry name" value="RIBOFLAVIN TRANSPORTER RIBJ"/>
    <property type="match status" value="1"/>
</dbReference>
<feature type="transmembrane region" description="Helical" evidence="7">
    <location>
        <begin position="366"/>
        <end position="384"/>
    </location>
</feature>
<gene>
    <name evidence="8" type="ORF">PPENT_87.1.T0680076</name>
</gene>
<dbReference type="AlphaFoldDB" id="A0A8S1VKC0"/>